<dbReference type="RefSeq" id="XP_046069226.1">
    <property type="nucleotide sequence ID" value="XM_046209895.1"/>
</dbReference>
<dbReference type="AlphaFoldDB" id="A0AAD4KJ38"/>
<keyword evidence="3" id="KW-1185">Reference proteome</keyword>
<dbReference type="GeneID" id="70240182"/>
<evidence type="ECO:0000256" key="1">
    <source>
        <dbReference type="SAM" id="MobiDB-lite"/>
    </source>
</evidence>
<accession>A0AAD4KJ38</accession>
<evidence type="ECO:0000313" key="3">
    <source>
        <dbReference type="Proteomes" id="UP001201262"/>
    </source>
</evidence>
<proteinExistence type="predicted"/>
<protein>
    <submittedName>
        <fullName evidence="2">Uncharacterized protein</fullName>
    </submittedName>
</protein>
<sequence>MSLSLPPLPPLPPPLPVPPLLLPPPFPVPPLLLPPPANRGCWPEACRCASMPTRTPMVVPMGMARRPALTTQRKAMPSREQRDGRGRRKEDKSRSIQHEAKEEDKNQKGNEARTWCEGASQTVMGDLIGMTRARQENKNGAGAYHRSIRSSVLVLITGYYVFSMYRNVP</sequence>
<feature type="region of interest" description="Disordered" evidence="1">
    <location>
        <begin position="64"/>
        <end position="117"/>
    </location>
</feature>
<gene>
    <name evidence="2" type="ORF">BGW36DRAFT_207254</name>
</gene>
<name>A0AAD4KJ38_9EURO</name>
<organism evidence="2 3">
    <name type="scientific">Talaromyces proteolyticus</name>
    <dbReference type="NCBI Taxonomy" id="1131652"/>
    <lineage>
        <taxon>Eukaryota</taxon>
        <taxon>Fungi</taxon>
        <taxon>Dikarya</taxon>
        <taxon>Ascomycota</taxon>
        <taxon>Pezizomycotina</taxon>
        <taxon>Eurotiomycetes</taxon>
        <taxon>Eurotiomycetidae</taxon>
        <taxon>Eurotiales</taxon>
        <taxon>Trichocomaceae</taxon>
        <taxon>Talaromyces</taxon>
        <taxon>Talaromyces sect. Bacilispori</taxon>
    </lineage>
</organism>
<reference evidence="2" key="1">
    <citation type="submission" date="2021-12" db="EMBL/GenBank/DDBJ databases">
        <title>Convergent genome expansion in fungi linked to evolution of root-endophyte symbiosis.</title>
        <authorList>
            <consortium name="DOE Joint Genome Institute"/>
            <person name="Ke Y.-H."/>
            <person name="Bonito G."/>
            <person name="Liao H.-L."/>
            <person name="Looney B."/>
            <person name="Rojas-Flechas A."/>
            <person name="Nash J."/>
            <person name="Hameed K."/>
            <person name="Schadt C."/>
            <person name="Martin F."/>
            <person name="Crous P.W."/>
            <person name="Miettinen O."/>
            <person name="Magnuson J.K."/>
            <person name="Labbe J."/>
            <person name="Jacobson D."/>
            <person name="Doktycz M.J."/>
            <person name="Veneault-Fourrey C."/>
            <person name="Kuo A."/>
            <person name="Mondo S."/>
            <person name="Calhoun S."/>
            <person name="Riley R."/>
            <person name="Ohm R."/>
            <person name="LaButti K."/>
            <person name="Andreopoulos B."/>
            <person name="Pangilinan J."/>
            <person name="Nolan M."/>
            <person name="Tritt A."/>
            <person name="Clum A."/>
            <person name="Lipzen A."/>
            <person name="Daum C."/>
            <person name="Barry K."/>
            <person name="Grigoriev I.V."/>
            <person name="Vilgalys R."/>
        </authorList>
    </citation>
    <scope>NUCLEOTIDE SEQUENCE</scope>
    <source>
        <strain evidence="2">PMI_201</strain>
    </source>
</reference>
<dbReference type="Proteomes" id="UP001201262">
    <property type="component" value="Unassembled WGS sequence"/>
</dbReference>
<comment type="caution">
    <text evidence="2">The sequence shown here is derived from an EMBL/GenBank/DDBJ whole genome shotgun (WGS) entry which is preliminary data.</text>
</comment>
<evidence type="ECO:0000313" key="2">
    <source>
        <dbReference type="EMBL" id="KAH8693556.1"/>
    </source>
</evidence>
<feature type="compositionally biased region" description="Basic and acidic residues" evidence="1">
    <location>
        <begin position="77"/>
        <end position="111"/>
    </location>
</feature>
<dbReference type="EMBL" id="JAJTJA010000009">
    <property type="protein sequence ID" value="KAH8693556.1"/>
    <property type="molecule type" value="Genomic_DNA"/>
</dbReference>